<name>A0A433U1C1_ELYCH</name>
<dbReference type="EMBL" id="RQTK01000105">
    <property type="protein sequence ID" value="RUS87633.1"/>
    <property type="molecule type" value="Genomic_DNA"/>
</dbReference>
<comment type="caution">
    <text evidence="2">The sequence shown here is derived from an EMBL/GenBank/DDBJ whole genome shotgun (WGS) entry which is preliminary data.</text>
</comment>
<reference evidence="2 3" key="1">
    <citation type="submission" date="2019-01" db="EMBL/GenBank/DDBJ databases">
        <title>A draft genome assembly of the solar-powered sea slug Elysia chlorotica.</title>
        <authorList>
            <person name="Cai H."/>
            <person name="Li Q."/>
            <person name="Fang X."/>
            <person name="Li J."/>
            <person name="Curtis N.E."/>
            <person name="Altenburger A."/>
            <person name="Shibata T."/>
            <person name="Feng M."/>
            <person name="Maeda T."/>
            <person name="Schwartz J.A."/>
            <person name="Shigenobu S."/>
            <person name="Lundholm N."/>
            <person name="Nishiyama T."/>
            <person name="Yang H."/>
            <person name="Hasebe M."/>
            <person name="Li S."/>
            <person name="Pierce S.K."/>
            <person name="Wang J."/>
        </authorList>
    </citation>
    <scope>NUCLEOTIDE SEQUENCE [LARGE SCALE GENOMIC DNA]</scope>
    <source>
        <strain evidence="2">EC2010</strain>
        <tissue evidence="2">Whole organism of an adult</tissue>
    </source>
</reference>
<keyword evidence="3" id="KW-1185">Reference proteome</keyword>
<feature type="chain" id="PRO_5019252169" evidence="1">
    <location>
        <begin position="22"/>
        <end position="101"/>
    </location>
</feature>
<feature type="signal peptide" evidence="1">
    <location>
        <begin position="1"/>
        <end position="21"/>
    </location>
</feature>
<feature type="non-terminal residue" evidence="2">
    <location>
        <position position="101"/>
    </location>
</feature>
<dbReference type="AlphaFoldDB" id="A0A433U1C1"/>
<protein>
    <submittedName>
        <fullName evidence="2">Uncharacterized protein</fullName>
    </submittedName>
</protein>
<evidence type="ECO:0000256" key="1">
    <source>
        <dbReference type="SAM" id="SignalP"/>
    </source>
</evidence>
<dbReference type="Proteomes" id="UP000271974">
    <property type="component" value="Unassembled WGS sequence"/>
</dbReference>
<gene>
    <name evidence="2" type="ORF">EGW08_004618</name>
</gene>
<organism evidence="2 3">
    <name type="scientific">Elysia chlorotica</name>
    <name type="common">Eastern emerald elysia</name>
    <name type="synonym">Sea slug</name>
    <dbReference type="NCBI Taxonomy" id="188477"/>
    <lineage>
        <taxon>Eukaryota</taxon>
        <taxon>Metazoa</taxon>
        <taxon>Spiralia</taxon>
        <taxon>Lophotrochozoa</taxon>
        <taxon>Mollusca</taxon>
        <taxon>Gastropoda</taxon>
        <taxon>Heterobranchia</taxon>
        <taxon>Euthyneura</taxon>
        <taxon>Panpulmonata</taxon>
        <taxon>Sacoglossa</taxon>
        <taxon>Placobranchoidea</taxon>
        <taxon>Plakobranchidae</taxon>
        <taxon>Elysia</taxon>
    </lineage>
</organism>
<proteinExistence type="predicted"/>
<evidence type="ECO:0000313" key="3">
    <source>
        <dbReference type="Proteomes" id="UP000271974"/>
    </source>
</evidence>
<sequence>MSSNVKYQRLLLILLVPHLVGLPPVATFAVTNVCPIFLTTASLLNCPFNRDPVCNLVYYLLLITGCIRYSVNDKGYLKWPNMDDQTQTLLSVLDQGKAYPN</sequence>
<accession>A0A433U1C1</accession>
<evidence type="ECO:0000313" key="2">
    <source>
        <dbReference type="EMBL" id="RUS87633.1"/>
    </source>
</evidence>
<keyword evidence="1" id="KW-0732">Signal</keyword>